<evidence type="ECO:0000256" key="3">
    <source>
        <dbReference type="ARBA" id="ARBA00022692"/>
    </source>
</evidence>
<evidence type="ECO:0000313" key="8">
    <source>
        <dbReference type="EMBL" id="QJD86333.1"/>
    </source>
</evidence>
<reference evidence="8 9" key="1">
    <citation type="submission" date="2020-04" db="EMBL/GenBank/DDBJ databases">
        <title>Genome sequencing of novel species.</title>
        <authorList>
            <person name="Heo J."/>
            <person name="Kim S.-J."/>
            <person name="Kim J.-S."/>
            <person name="Hong S.-B."/>
            <person name="Kwon S.-W."/>
        </authorList>
    </citation>
    <scope>NUCLEOTIDE SEQUENCE [LARGE SCALE GENOMIC DNA]</scope>
    <source>
        <strain evidence="8 9">MFER-1</strain>
    </source>
</reference>
<dbReference type="PANTHER" id="PTHR23530:SF1">
    <property type="entry name" value="PERMEASE, MAJOR FACILITATOR SUPERFAMILY-RELATED"/>
    <property type="match status" value="1"/>
</dbReference>
<dbReference type="InterPro" id="IPR036259">
    <property type="entry name" value="MFS_trans_sf"/>
</dbReference>
<feature type="transmembrane region" description="Helical" evidence="6">
    <location>
        <begin position="7"/>
        <end position="25"/>
    </location>
</feature>
<evidence type="ECO:0000256" key="5">
    <source>
        <dbReference type="ARBA" id="ARBA00023136"/>
    </source>
</evidence>
<dbReference type="Proteomes" id="UP000502248">
    <property type="component" value="Chromosome"/>
</dbReference>
<name>A0A7Z2ZNL3_9BACL</name>
<feature type="transmembrane region" description="Helical" evidence="6">
    <location>
        <begin position="274"/>
        <end position="295"/>
    </location>
</feature>
<dbReference type="Gene3D" id="1.20.1250.20">
    <property type="entry name" value="MFS general substrate transporter like domains"/>
    <property type="match status" value="1"/>
</dbReference>
<dbReference type="AlphaFoldDB" id="A0A7Z2ZNL3"/>
<dbReference type="PANTHER" id="PTHR23530">
    <property type="entry name" value="TRANSPORT PROTEIN-RELATED"/>
    <property type="match status" value="1"/>
</dbReference>
<dbReference type="InterPro" id="IPR011701">
    <property type="entry name" value="MFS"/>
</dbReference>
<keyword evidence="2" id="KW-0813">Transport</keyword>
<evidence type="ECO:0000259" key="7">
    <source>
        <dbReference type="PROSITE" id="PS50850"/>
    </source>
</evidence>
<dbReference type="SUPFAM" id="SSF103473">
    <property type="entry name" value="MFS general substrate transporter"/>
    <property type="match status" value="1"/>
</dbReference>
<feature type="transmembrane region" description="Helical" evidence="6">
    <location>
        <begin position="164"/>
        <end position="182"/>
    </location>
</feature>
<organism evidence="8 9">
    <name type="scientific">Cohnella herbarum</name>
    <dbReference type="NCBI Taxonomy" id="2728023"/>
    <lineage>
        <taxon>Bacteria</taxon>
        <taxon>Bacillati</taxon>
        <taxon>Bacillota</taxon>
        <taxon>Bacilli</taxon>
        <taxon>Bacillales</taxon>
        <taxon>Paenibacillaceae</taxon>
        <taxon>Cohnella</taxon>
    </lineage>
</organism>
<feature type="domain" description="Major facilitator superfamily (MFS) profile" evidence="7">
    <location>
        <begin position="1"/>
        <end position="391"/>
    </location>
</feature>
<dbReference type="EMBL" id="CP051680">
    <property type="protein sequence ID" value="QJD86333.1"/>
    <property type="molecule type" value="Genomic_DNA"/>
</dbReference>
<dbReference type="InterPro" id="IPR020846">
    <property type="entry name" value="MFS_dom"/>
</dbReference>
<evidence type="ECO:0000256" key="6">
    <source>
        <dbReference type="SAM" id="Phobius"/>
    </source>
</evidence>
<dbReference type="GO" id="GO:0005886">
    <property type="term" value="C:plasma membrane"/>
    <property type="evidence" value="ECO:0007669"/>
    <property type="project" value="UniProtKB-SubCell"/>
</dbReference>
<evidence type="ECO:0000313" key="9">
    <source>
        <dbReference type="Proteomes" id="UP000502248"/>
    </source>
</evidence>
<dbReference type="InterPro" id="IPR053160">
    <property type="entry name" value="MFS_DHA3_Transporter"/>
</dbReference>
<dbReference type="PROSITE" id="PS50850">
    <property type="entry name" value="MFS"/>
    <property type="match status" value="1"/>
</dbReference>
<feature type="transmembrane region" description="Helical" evidence="6">
    <location>
        <begin position="214"/>
        <end position="232"/>
    </location>
</feature>
<dbReference type="KEGG" id="cheb:HH215_26320"/>
<dbReference type="InterPro" id="IPR005829">
    <property type="entry name" value="Sugar_transporter_CS"/>
</dbReference>
<feature type="transmembrane region" description="Helical" evidence="6">
    <location>
        <begin position="138"/>
        <end position="158"/>
    </location>
</feature>
<keyword evidence="4 6" id="KW-1133">Transmembrane helix</keyword>
<accession>A0A7Z2ZNL3</accession>
<dbReference type="Pfam" id="PF07690">
    <property type="entry name" value="MFS_1"/>
    <property type="match status" value="1"/>
</dbReference>
<gene>
    <name evidence="8" type="ORF">HH215_26320</name>
</gene>
<feature type="transmembrane region" description="Helical" evidence="6">
    <location>
        <begin position="365"/>
        <end position="384"/>
    </location>
</feature>
<keyword evidence="5 6" id="KW-0472">Membrane</keyword>
<feature type="transmembrane region" description="Helical" evidence="6">
    <location>
        <begin position="301"/>
        <end position="325"/>
    </location>
</feature>
<protein>
    <submittedName>
        <fullName evidence="8">MFS transporter</fullName>
    </submittedName>
</protein>
<dbReference type="RefSeq" id="WP_169282582.1">
    <property type="nucleotide sequence ID" value="NZ_CP051680.1"/>
</dbReference>
<proteinExistence type="predicted"/>
<dbReference type="PROSITE" id="PS00216">
    <property type="entry name" value="SUGAR_TRANSPORT_1"/>
    <property type="match status" value="1"/>
</dbReference>
<evidence type="ECO:0000256" key="1">
    <source>
        <dbReference type="ARBA" id="ARBA00004651"/>
    </source>
</evidence>
<dbReference type="GO" id="GO:0022857">
    <property type="term" value="F:transmembrane transporter activity"/>
    <property type="evidence" value="ECO:0007669"/>
    <property type="project" value="InterPro"/>
</dbReference>
<comment type="subcellular location">
    <subcellularLocation>
        <location evidence="1">Cell membrane</location>
        <topology evidence="1">Multi-pass membrane protein</topology>
    </subcellularLocation>
</comment>
<keyword evidence="3 6" id="KW-0812">Transmembrane</keyword>
<feature type="transmembrane region" description="Helical" evidence="6">
    <location>
        <begin position="37"/>
        <end position="58"/>
    </location>
</feature>
<evidence type="ECO:0000256" key="4">
    <source>
        <dbReference type="ARBA" id="ARBA00022989"/>
    </source>
</evidence>
<sequence>MVYMPNVWKLFAVRFFFNLIPAYVIERLYWEERGMTIQMVVYAEIIFAITIVLLEVPTGIIADKWGRKRMIVLSALMGCCEFLILVFATEFWHFALVVILAAIGSSASSGAENALLYDSLLAAGKEKSFEKYLGRLNALDIVSIIIAALCGSLLASRWGYDLNYWISLVSMVVALVLTLTLVEPAVSGDSEDDSSIPMRAYVAASIRFFRDNPGVRIVVLSGMVMGAAINFIDEFWQTYLDRLGIPVLYFGLFSAAIFLLRLPGNLLAHFLKNLFSYRSLLLGALAVFAAGFIYVSVVKDYSGLAAIGLICLFAGLIEPLAGGYLHHRTDSSMRATIGSFQSLGENAVLSATGIGFGYFSVQMDIFGGFGFIAVVCFAFLVYFASASKKVV</sequence>
<keyword evidence="9" id="KW-1185">Reference proteome</keyword>
<evidence type="ECO:0000256" key="2">
    <source>
        <dbReference type="ARBA" id="ARBA00022448"/>
    </source>
</evidence>
<feature type="transmembrane region" description="Helical" evidence="6">
    <location>
        <begin position="244"/>
        <end position="262"/>
    </location>
</feature>